<keyword evidence="2 7" id="KW-0812">Transmembrane</keyword>
<comment type="caution">
    <text evidence="8">The sequence shown here is derived from an EMBL/GenBank/DDBJ whole genome shotgun (WGS) entry which is preliminary data.</text>
</comment>
<evidence type="ECO:0000256" key="7">
    <source>
        <dbReference type="HAMAP-Rule" id="MF_02065"/>
    </source>
</evidence>
<dbReference type="GO" id="GO:0005886">
    <property type="term" value="C:plasma membrane"/>
    <property type="evidence" value="ECO:0007669"/>
    <property type="project" value="UniProtKB-SubCell"/>
</dbReference>
<keyword evidence="1 7" id="KW-1003">Cell membrane</keyword>
<evidence type="ECO:0000313" key="8">
    <source>
        <dbReference type="EMBL" id="OCS94635.1"/>
    </source>
</evidence>
<dbReference type="CDD" id="cd08010">
    <property type="entry name" value="MltG_like"/>
    <property type="match status" value="1"/>
</dbReference>
<keyword evidence="4 7" id="KW-0472">Membrane</keyword>
<dbReference type="EC" id="4.2.2.29" evidence="7"/>
<evidence type="ECO:0000256" key="4">
    <source>
        <dbReference type="ARBA" id="ARBA00023136"/>
    </source>
</evidence>
<evidence type="ECO:0000256" key="5">
    <source>
        <dbReference type="ARBA" id="ARBA00023239"/>
    </source>
</evidence>
<proteinExistence type="inferred from homology"/>
<evidence type="ECO:0000256" key="6">
    <source>
        <dbReference type="ARBA" id="ARBA00023316"/>
    </source>
</evidence>
<keyword evidence="6 7" id="KW-0961">Cell wall biogenesis/degradation</keyword>
<gene>
    <name evidence="7" type="primary">mltG</name>
    <name evidence="8" type="ORF">A6K76_00245</name>
</gene>
<accession>A0A1C0Z590</accession>
<dbReference type="Pfam" id="PF02618">
    <property type="entry name" value="YceG"/>
    <property type="match status" value="1"/>
</dbReference>
<keyword evidence="5 7" id="KW-0456">Lyase</keyword>
<dbReference type="Gene3D" id="3.30.160.60">
    <property type="entry name" value="Classic Zinc Finger"/>
    <property type="match status" value="1"/>
</dbReference>
<sequence length="379" mass="42941">MMDPEKKQRMLEKIEQRAAERKKMRKIFLIITGILFAIVLGLGIYAYIFVTSALEPVDETSEEIVKIEVPLGSGVTTIANILQENGLVQNAKVFKYYAKFKNESQFQAGEYELMKSMTLDELIESLKTGTVYREPVFTVTYNEGWTLEQIAVRVEEKTTHTAAAFLAKVNDPSYIQELAAKFPTLINPEEMLAENVKYPLEGYLYPATYPYFEENPPLTLIIEQMIEETNKYVVQYQDAIAANKWINTPHKFLTFSSLLEKEATGTTDRATIASVFFNRLAEPMPLQTDPTVLYALGEHKDRVLYKDLEVQDPYNTYQNAGLPPGPIATAGATSFEAALSPSKTSYLYFLADKDGKNHFAETYAEHQANVAKYINTQYN</sequence>
<evidence type="ECO:0000256" key="2">
    <source>
        <dbReference type="ARBA" id="ARBA00022692"/>
    </source>
</evidence>
<dbReference type="AlphaFoldDB" id="A0A1C0Z590"/>
<dbReference type="Gene3D" id="3.30.1490.480">
    <property type="entry name" value="Endolytic murein transglycosylase"/>
    <property type="match status" value="1"/>
</dbReference>
<name>A0A1C0Z590_9BACL</name>
<dbReference type="NCBIfam" id="TIGR00247">
    <property type="entry name" value="endolytic transglycosylase MltG"/>
    <property type="match status" value="1"/>
</dbReference>
<dbReference type="InterPro" id="IPR003770">
    <property type="entry name" value="MLTG-like"/>
</dbReference>
<evidence type="ECO:0000313" key="9">
    <source>
        <dbReference type="Proteomes" id="UP000093482"/>
    </source>
</evidence>
<dbReference type="GO" id="GO:0008932">
    <property type="term" value="F:lytic endotransglycosylase activity"/>
    <property type="evidence" value="ECO:0007669"/>
    <property type="project" value="UniProtKB-UniRule"/>
</dbReference>
<feature type="transmembrane region" description="Helical" evidence="7">
    <location>
        <begin position="27"/>
        <end position="50"/>
    </location>
</feature>
<dbReference type="GO" id="GO:0009252">
    <property type="term" value="P:peptidoglycan biosynthetic process"/>
    <property type="evidence" value="ECO:0007669"/>
    <property type="project" value="UniProtKB-UniRule"/>
</dbReference>
<keyword evidence="9" id="KW-1185">Reference proteome</keyword>
<comment type="subcellular location">
    <subcellularLocation>
        <location evidence="7">Cell membrane</location>
        <topology evidence="7">Single-pass membrane protein</topology>
    </subcellularLocation>
</comment>
<evidence type="ECO:0000256" key="1">
    <source>
        <dbReference type="ARBA" id="ARBA00022475"/>
    </source>
</evidence>
<protein>
    <recommendedName>
        <fullName evidence="7">Endolytic murein transglycosylase</fullName>
        <ecNumber evidence="7">4.2.2.29</ecNumber>
    </recommendedName>
    <alternativeName>
        <fullName evidence="7">Peptidoglycan lytic transglycosylase</fullName>
    </alternativeName>
    <alternativeName>
        <fullName evidence="7">Peptidoglycan polymerization terminase</fullName>
    </alternativeName>
</protein>
<organism evidence="8 9">
    <name type="scientific">Caryophanon latum</name>
    <dbReference type="NCBI Taxonomy" id="33977"/>
    <lineage>
        <taxon>Bacteria</taxon>
        <taxon>Bacillati</taxon>
        <taxon>Bacillota</taxon>
        <taxon>Bacilli</taxon>
        <taxon>Bacillales</taxon>
        <taxon>Caryophanaceae</taxon>
        <taxon>Caryophanon</taxon>
    </lineage>
</organism>
<dbReference type="HAMAP" id="MF_02065">
    <property type="entry name" value="MltG"/>
    <property type="match status" value="1"/>
</dbReference>
<dbReference type="PANTHER" id="PTHR30518">
    <property type="entry name" value="ENDOLYTIC MUREIN TRANSGLYCOSYLASE"/>
    <property type="match status" value="1"/>
</dbReference>
<feature type="site" description="Important for catalytic activity" evidence="7">
    <location>
        <position position="262"/>
    </location>
</feature>
<dbReference type="EMBL" id="MATO01000001">
    <property type="protein sequence ID" value="OCS94635.1"/>
    <property type="molecule type" value="Genomic_DNA"/>
</dbReference>
<dbReference type="GO" id="GO:0071555">
    <property type="term" value="P:cell wall organization"/>
    <property type="evidence" value="ECO:0007669"/>
    <property type="project" value="UniProtKB-KW"/>
</dbReference>
<dbReference type="Proteomes" id="UP000093482">
    <property type="component" value="Unassembled WGS sequence"/>
</dbReference>
<dbReference type="OrthoDB" id="9814591at2"/>
<evidence type="ECO:0000256" key="3">
    <source>
        <dbReference type="ARBA" id="ARBA00022989"/>
    </source>
</evidence>
<comment type="catalytic activity">
    <reaction evidence="7">
        <text>a peptidoglycan chain = a peptidoglycan chain with N-acetyl-1,6-anhydromuramyl-[peptide] at the reducing end + a peptidoglycan chain with N-acetylglucosamine at the non-reducing end.</text>
        <dbReference type="EC" id="4.2.2.29"/>
    </reaction>
</comment>
<keyword evidence="3 7" id="KW-1133">Transmembrane helix</keyword>
<reference evidence="8 9" key="1">
    <citation type="submission" date="2016-07" db="EMBL/GenBank/DDBJ databases">
        <title>Caryophanon latum genome sequencing.</title>
        <authorList>
            <person name="Verma A."/>
            <person name="Pal Y."/>
            <person name="Krishnamurthi S."/>
        </authorList>
    </citation>
    <scope>NUCLEOTIDE SEQUENCE [LARGE SCALE GENOMIC DNA]</scope>
    <source>
        <strain evidence="8 9">DSM 14151</strain>
    </source>
</reference>
<dbReference type="PANTHER" id="PTHR30518:SF2">
    <property type="entry name" value="ENDOLYTIC MUREIN TRANSGLYCOSYLASE"/>
    <property type="match status" value="1"/>
</dbReference>
<comment type="similarity">
    <text evidence="7">Belongs to the transglycosylase MltG family.</text>
</comment>
<comment type="function">
    <text evidence="7">Functions as a peptidoglycan terminase that cleaves nascent peptidoglycan strands endolytically to terminate their elongation.</text>
</comment>